<evidence type="ECO:0000313" key="1">
    <source>
        <dbReference type="EMBL" id="CAG8510493.1"/>
    </source>
</evidence>
<dbReference type="AlphaFoldDB" id="A0A9N8ZXF1"/>
<gene>
    <name evidence="1" type="ORF">AGERDE_LOCUS4716</name>
</gene>
<reference evidence="1" key="1">
    <citation type="submission" date="2021-06" db="EMBL/GenBank/DDBJ databases">
        <authorList>
            <person name="Kallberg Y."/>
            <person name="Tangrot J."/>
            <person name="Rosling A."/>
        </authorList>
    </citation>
    <scope>NUCLEOTIDE SEQUENCE</scope>
    <source>
        <strain evidence="1">MT106</strain>
    </source>
</reference>
<name>A0A9N8ZXF1_9GLOM</name>
<keyword evidence="2" id="KW-1185">Reference proteome</keyword>
<dbReference type="Gene3D" id="3.40.720.10">
    <property type="entry name" value="Alkaline Phosphatase, subunit A"/>
    <property type="match status" value="1"/>
</dbReference>
<dbReference type="InterPro" id="IPR017850">
    <property type="entry name" value="Alkaline_phosphatase_core_sf"/>
</dbReference>
<dbReference type="EMBL" id="CAJVPL010000567">
    <property type="protein sequence ID" value="CAG8510493.1"/>
    <property type="molecule type" value="Genomic_DNA"/>
</dbReference>
<comment type="caution">
    <text evidence="1">The sequence shown here is derived from an EMBL/GenBank/DDBJ whole genome shotgun (WGS) entry which is preliminary data.</text>
</comment>
<proteinExistence type="predicted"/>
<dbReference type="Proteomes" id="UP000789831">
    <property type="component" value="Unassembled WGS sequence"/>
</dbReference>
<organism evidence="1 2">
    <name type="scientific">Ambispora gerdemannii</name>
    <dbReference type="NCBI Taxonomy" id="144530"/>
    <lineage>
        <taxon>Eukaryota</taxon>
        <taxon>Fungi</taxon>
        <taxon>Fungi incertae sedis</taxon>
        <taxon>Mucoromycota</taxon>
        <taxon>Glomeromycotina</taxon>
        <taxon>Glomeromycetes</taxon>
        <taxon>Archaeosporales</taxon>
        <taxon>Ambisporaceae</taxon>
        <taxon>Ambispora</taxon>
    </lineage>
</organism>
<dbReference type="SUPFAM" id="SSF53649">
    <property type="entry name" value="Alkaline phosphatase-like"/>
    <property type="match status" value="1"/>
</dbReference>
<accession>A0A9N8ZXF1</accession>
<dbReference type="OrthoDB" id="2438402at2759"/>
<evidence type="ECO:0000313" key="2">
    <source>
        <dbReference type="Proteomes" id="UP000789831"/>
    </source>
</evidence>
<sequence>MTTDHGDIRRSHGSDSDQEVNVFLAVRGTGIEPGSKIESEVINMDCAALILEALGKETPEWFDAKFSLLGVYLNKVRINNALEL</sequence>
<protein>
    <submittedName>
        <fullName evidence="1">6176_t:CDS:1</fullName>
    </submittedName>
</protein>